<sequence length="59" mass="6922">MHYYLIYPERIPRIGFHSQDIFEVDSDGVFPKGEVQPDLVLTSESSRLVPQKENFVPHY</sequence>
<dbReference type="HOGENOM" id="CLU_2955341_0_0_3"/>
<name>I4G2R4_MICAE</name>
<proteinExistence type="predicted"/>
<comment type="caution">
    <text evidence="1">The sequence shown here is derived from an EMBL/GenBank/DDBJ whole genome shotgun (WGS) entry which is preliminary data.</text>
</comment>
<protein>
    <submittedName>
        <fullName evidence="1">Uncharacterized protein</fullName>
    </submittedName>
</protein>
<dbReference type="AlphaFoldDB" id="I4G2R4"/>
<organism evidence="1 2">
    <name type="scientific">Microcystis aeruginosa PCC 9443</name>
    <dbReference type="NCBI Taxonomy" id="1160281"/>
    <lineage>
        <taxon>Bacteria</taxon>
        <taxon>Bacillati</taxon>
        <taxon>Cyanobacteriota</taxon>
        <taxon>Cyanophyceae</taxon>
        <taxon>Oscillatoriophycideae</taxon>
        <taxon>Chroococcales</taxon>
        <taxon>Microcystaceae</taxon>
        <taxon>Microcystis</taxon>
    </lineage>
</organism>
<dbReference type="EMBL" id="CAIJ01000239">
    <property type="protein sequence ID" value="CCI02225.1"/>
    <property type="molecule type" value="Genomic_DNA"/>
</dbReference>
<accession>I4G2R4</accession>
<gene>
    <name evidence="1" type="ORF">MICAC_3130003</name>
</gene>
<evidence type="ECO:0000313" key="1">
    <source>
        <dbReference type="EMBL" id="CCI02225.1"/>
    </source>
</evidence>
<evidence type="ECO:0000313" key="2">
    <source>
        <dbReference type="Proteomes" id="UP000003480"/>
    </source>
</evidence>
<reference evidence="1 2" key="1">
    <citation type="submission" date="2012-04" db="EMBL/GenBank/DDBJ databases">
        <authorList>
            <person name="Genoscope - CEA"/>
        </authorList>
    </citation>
    <scope>NUCLEOTIDE SEQUENCE [LARGE SCALE GENOMIC DNA]</scope>
    <source>
        <strain evidence="1 2">9443</strain>
    </source>
</reference>
<dbReference type="Proteomes" id="UP000003480">
    <property type="component" value="Unassembled WGS sequence"/>
</dbReference>